<dbReference type="CDD" id="cd02440">
    <property type="entry name" value="AdoMet_MTases"/>
    <property type="match status" value="1"/>
</dbReference>
<dbReference type="Gene3D" id="3.40.50.150">
    <property type="entry name" value="Vaccinia Virus protein VP39"/>
    <property type="match status" value="1"/>
</dbReference>
<sequence length="227" mass="24996">MQIRSLLDRQQFSDPLGEAEALGISSATWPLFGLLWPSGLRLAEAMALRPLVEGESILEIGCGLGLASLVSHRRGALVTASDCHPLAGHFLMENLRLNDLPPMRYCHGDWSGQSWDEELLALATAAASAKRHPAAARRHRPRVQGRFDLIMGSDILYERDDGGALCGFIERHALPHCEVLVVDPNRGNRPAFSKRMAGLGFALDDRLLRSAPEAAEKYSGHLLRFQR</sequence>
<protein>
    <submittedName>
        <fullName evidence="1">SAM-dependent methyltransferase</fullName>
    </submittedName>
</protein>
<gene>
    <name evidence="1" type="ORF">C1O66_15860</name>
</gene>
<organism evidence="1 2">
    <name type="scientific">Kinneretia aquatilis</name>
    <dbReference type="NCBI Taxonomy" id="2070761"/>
    <lineage>
        <taxon>Bacteria</taxon>
        <taxon>Pseudomonadati</taxon>
        <taxon>Pseudomonadota</taxon>
        <taxon>Betaproteobacteria</taxon>
        <taxon>Burkholderiales</taxon>
        <taxon>Sphaerotilaceae</taxon>
        <taxon>Roseateles</taxon>
    </lineage>
</organism>
<keyword evidence="2" id="KW-1185">Reference proteome</keyword>
<evidence type="ECO:0000313" key="1">
    <source>
        <dbReference type="EMBL" id="PND39785.1"/>
    </source>
</evidence>
<dbReference type="Proteomes" id="UP000235916">
    <property type="component" value="Unassembled WGS sequence"/>
</dbReference>
<keyword evidence="1" id="KW-0489">Methyltransferase</keyword>
<comment type="caution">
    <text evidence="1">The sequence shown here is derived from an EMBL/GenBank/DDBJ whole genome shotgun (WGS) entry which is preliminary data.</text>
</comment>
<dbReference type="GO" id="GO:0008168">
    <property type="term" value="F:methyltransferase activity"/>
    <property type="evidence" value="ECO:0007669"/>
    <property type="project" value="UniProtKB-KW"/>
</dbReference>
<dbReference type="SUPFAM" id="SSF53335">
    <property type="entry name" value="S-adenosyl-L-methionine-dependent methyltransferases"/>
    <property type="match status" value="1"/>
</dbReference>
<name>A0A2N8L252_9BURK</name>
<reference evidence="1 2" key="1">
    <citation type="submission" date="2018-01" db="EMBL/GenBank/DDBJ databases">
        <title>Draft genome sequence of Paucibacter aquatile CR182 isolated from freshwater of the Nakdong River.</title>
        <authorList>
            <person name="Choi A."/>
            <person name="Chung E.J."/>
        </authorList>
    </citation>
    <scope>NUCLEOTIDE SEQUENCE [LARGE SCALE GENOMIC DNA]</scope>
    <source>
        <strain evidence="1 2">CR182</strain>
    </source>
</reference>
<dbReference type="AlphaFoldDB" id="A0A2N8L252"/>
<dbReference type="PANTHER" id="PTHR14614">
    <property type="entry name" value="HEPATOCELLULAR CARCINOMA-ASSOCIATED ANTIGEN"/>
    <property type="match status" value="1"/>
</dbReference>
<proteinExistence type="predicted"/>
<accession>A0A2N8L252</accession>
<dbReference type="InterPro" id="IPR029063">
    <property type="entry name" value="SAM-dependent_MTases_sf"/>
</dbReference>
<dbReference type="GO" id="GO:0032259">
    <property type="term" value="P:methylation"/>
    <property type="evidence" value="ECO:0007669"/>
    <property type="project" value="UniProtKB-KW"/>
</dbReference>
<dbReference type="InterPro" id="IPR019410">
    <property type="entry name" value="Methyltransf_16"/>
</dbReference>
<dbReference type="OrthoDB" id="264333at2"/>
<keyword evidence="1" id="KW-0808">Transferase</keyword>
<evidence type="ECO:0000313" key="2">
    <source>
        <dbReference type="Proteomes" id="UP000235916"/>
    </source>
</evidence>
<dbReference type="EMBL" id="POSP01000003">
    <property type="protein sequence ID" value="PND39785.1"/>
    <property type="molecule type" value="Genomic_DNA"/>
</dbReference>